<protein>
    <submittedName>
        <fullName evidence="1">Uncharacterized protein</fullName>
    </submittedName>
</protein>
<proteinExistence type="predicted"/>
<dbReference type="WBParaSite" id="HPLM_0002135401-mRNA-1">
    <property type="protein sequence ID" value="HPLM_0002135401-mRNA-1"/>
    <property type="gene ID" value="HPLM_0002135401"/>
</dbReference>
<organism evidence="1">
    <name type="scientific">Haemonchus placei</name>
    <name type="common">Barber's pole worm</name>
    <dbReference type="NCBI Taxonomy" id="6290"/>
    <lineage>
        <taxon>Eukaryota</taxon>
        <taxon>Metazoa</taxon>
        <taxon>Ecdysozoa</taxon>
        <taxon>Nematoda</taxon>
        <taxon>Chromadorea</taxon>
        <taxon>Rhabditida</taxon>
        <taxon>Rhabditina</taxon>
        <taxon>Rhabditomorpha</taxon>
        <taxon>Strongyloidea</taxon>
        <taxon>Trichostrongylidae</taxon>
        <taxon>Haemonchus</taxon>
    </lineage>
</organism>
<dbReference type="AlphaFoldDB" id="A0A0N4XAF9"/>
<sequence>LASIAANERSSICSATQCSTRYPTDARLSLQSSIPRHRISSH</sequence>
<name>A0A0N4XAF9_HAEPC</name>
<reference evidence="1" key="1">
    <citation type="submission" date="2017-02" db="UniProtKB">
        <authorList>
            <consortium name="WormBaseParasite"/>
        </authorList>
    </citation>
    <scope>IDENTIFICATION</scope>
</reference>
<evidence type="ECO:0000313" key="1">
    <source>
        <dbReference type="WBParaSite" id="HPLM_0002135401-mRNA-1"/>
    </source>
</evidence>
<accession>A0A0N4XAF9</accession>